<gene>
    <name evidence="1" type="ORF">BZG36_04816</name>
</gene>
<name>A0A261XVB1_9FUNG</name>
<reference evidence="1 2" key="1">
    <citation type="journal article" date="2017" name="Mycologia">
        <title>Bifiguratus adelaidae, gen. et sp. nov., a new member of Mucoromycotina in endophytic and soil-dwelling habitats.</title>
        <authorList>
            <person name="Torres-Cruz T.J."/>
            <person name="Billingsley Tobias T.L."/>
            <person name="Almatruk M."/>
            <person name="Hesse C."/>
            <person name="Kuske C.R."/>
            <person name="Desiro A."/>
            <person name="Benucci G.M."/>
            <person name="Bonito G."/>
            <person name="Stajich J.E."/>
            <person name="Dunlap C."/>
            <person name="Arnold A.E."/>
            <person name="Porras-Alfaro A."/>
        </authorList>
    </citation>
    <scope>NUCLEOTIDE SEQUENCE [LARGE SCALE GENOMIC DNA]</scope>
    <source>
        <strain evidence="1 2">AZ0501</strain>
    </source>
</reference>
<organism evidence="1 2">
    <name type="scientific">Bifiguratus adelaidae</name>
    <dbReference type="NCBI Taxonomy" id="1938954"/>
    <lineage>
        <taxon>Eukaryota</taxon>
        <taxon>Fungi</taxon>
        <taxon>Fungi incertae sedis</taxon>
        <taxon>Mucoromycota</taxon>
        <taxon>Mucoromycotina</taxon>
        <taxon>Endogonomycetes</taxon>
        <taxon>Endogonales</taxon>
        <taxon>Endogonales incertae sedis</taxon>
        <taxon>Bifiguratus</taxon>
    </lineage>
</organism>
<dbReference type="EMBL" id="MVBO01000168">
    <property type="protein sequence ID" value="OZJ02283.1"/>
    <property type="molecule type" value="Genomic_DNA"/>
</dbReference>
<sequence length="227" mass="25797">MRNAIVVTLSSAVEKGNEEEEINLFKDKLMNSTRLLRGLLAMADMRSNGGPGLTNSSLQKHETGHADFPTTSFDMESDKVEPTLLTPLFATSQGFDFEEDVGEYDLETFAMLLVHELSTTFSDDKQVDYHCANLLYGENSPMILKFTTQVHELALSLDTIHTHTDEEYITQSLPAPSLSLDDCNDLITINWNYFVPLILRTYFHGQKSITLIIRNWNNNYDFFETSH</sequence>
<dbReference type="Proteomes" id="UP000242875">
    <property type="component" value="Unassembled WGS sequence"/>
</dbReference>
<evidence type="ECO:0000313" key="2">
    <source>
        <dbReference type="Proteomes" id="UP000242875"/>
    </source>
</evidence>
<dbReference type="AlphaFoldDB" id="A0A261XVB1"/>
<evidence type="ECO:0000313" key="1">
    <source>
        <dbReference type="EMBL" id="OZJ02283.1"/>
    </source>
</evidence>
<protein>
    <submittedName>
        <fullName evidence="1">Uncharacterized protein</fullName>
    </submittedName>
</protein>
<accession>A0A261XVB1</accession>
<keyword evidence="2" id="KW-1185">Reference proteome</keyword>
<comment type="caution">
    <text evidence="1">The sequence shown here is derived from an EMBL/GenBank/DDBJ whole genome shotgun (WGS) entry which is preliminary data.</text>
</comment>
<proteinExistence type="predicted"/>